<dbReference type="InterPro" id="IPR050389">
    <property type="entry name" value="LysR-type_TF"/>
</dbReference>
<evidence type="ECO:0000313" key="7">
    <source>
        <dbReference type="Proteomes" id="UP001595867"/>
    </source>
</evidence>
<organism evidence="6 7">
    <name type="scientific">Actinoplanes subglobosus</name>
    <dbReference type="NCBI Taxonomy" id="1547892"/>
    <lineage>
        <taxon>Bacteria</taxon>
        <taxon>Bacillati</taxon>
        <taxon>Actinomycetota</taxon>
        <taxon>Actinomycetes</taxon>
        <taxon>Micromonosporales</taxon>
        <taxon>Micromonosporaceae</taxon>
        <taxon>Actinoplanes</taxon>
    </lineage>
</organism>
<evidence type="ECO:0000313" key="6">
    <source>
        <dbReference type="EMBL" id="MFC4063459.1"/>
    </source>
</evidence>
<keyword evidence="4" id="KW-0804">Transcription</keyword>
<keyword evidence="7" id="KW-1185">Reference proteome</keyword>
<dbReference type="Gene3D" id="1.10.10.10">
    <property type="entry name" value="Winged helix-like DNA-binding domain superfamily/Winged helix DNA-binding domain"/>
    <property type="match status" value="1"/>
</dbReference>
<proteinExistence type="inferred from homology"/>
<feature type="domain" description="HTH lysR-type" evidence="5">
    <location>
        <begin position="6"/>
        <end position="63"/>
    </location>
</feature>
<protein>
    <submittedName>
        <fullName evidence="6">LysR family transcriptional regulator</fullName>
    </submittedName>
</protein>
<dbReference type="Proteomes" id="UP001595867">
    <property type="component" value="Unassembled WGS sequence"/>
</dbReference>
<dbReference type="Pfam" id="PF00126">
    <property type="entry name" value="HTH_1"/>
    <property type="match status" value="1"/>
</dbReference>
<comment type="similarity">
    <text evidence="1">Belongs to the LysR transcriptional regulatory family.</text>
</comment>
<dbReference type="Pfam" id="PF03466">
    <property type="entry name" value="LysR_substrate"/>
    <property type="match status" value="1"/>
</dbReference>
<dbReference type="InterPro" id="IPR005119">
    <property type="entry name" value="LysR_subst-bd"/>
</dbReference>
<dbReference type="Gene3D" id="3.40.190.10">
    <property type="entry name" value="Periplasmic binding protein-like II"/>
    <property type="match status" value="2"/>
</dbReference>
<dbReference type="CDD" id="cd08417">
    <property type="entry name" value="PBP2_Nitroaromatics_like"/>
    <property type="match status" value="1"/>
</dbReference>
<evidence type="ECO:0000256" key="2">
    <source>
        <dbReference type="ARBA" id="ARBA00023015"/>
    </source>
</evidence>
<evidence type="ECO:0000256" key="1">
    <source>
        <dbReference type="ARBA" id="ARBA00009437"/>
    </source>
</evidence>
<reference evidence="7" key="1">
    <citation type="journal article" date="2019" name="Int. J. Syst. Evol. Microbiol.">
        <title>The Global Catalogue of Microorganisms (GCM) 10K type strain sequencing project: providing services to taxonomists for standard genome sequencing and annotation.</title>
        <authorList>
            <consortium name="The Broad Institute Genomics Platform"/>
            <consortium name="The Broad Institute Genome Sequencing Center for Infectious Disease"/>
            <person name="Wu L."/>
            <person name="Ma J."/>
        </authorList>
    </citation>
    <scope>NUCLEOTIDE SEQUENCE [LARGE SCALE GENOMIC DNA]</scope>
    <source>
        <strain evidence="7">TBRC 5832</strain>
    </source>
</reference>
<keyword evidence="3" id="KW-0238">DNA-binding</keyword>
<dbReference type="PANTHER" id="PTHR30118">
    <property type="entry name" value="HTH-TYPE TRANSCRIPTIONAL REGULATOR LEUO-RELATED"/>
    <property type="match status" value="1"/>
</dbReference>
<dbReference type="InterPro" id="IPR037402">
    <property type="entry name" value="YidZ_PBP2"/>
</dbReference>
<dbReference type="SUPFAM" id="SSF46785">
    <property type="entry name" value="Winged helix' DNA-binding domain"/>
    <property type="match status" value="1"/>
</dbReference>
<dbReference type="SUPFAM" id="SSF53850">
    <property type="entry name" value="Periplasmic binding protein-like II"/>
    <property type="match status" value="1"/>
</dbReference>
<name>A0ABV8IKD7_9ACTN</name>
<dbReference type="EMBL" id="JBHSBL010000002">
    <property type="protein sequence ID" value="MFC4063459.1"/>
    <property type="molecule type" value="Genomic_DNA"/>
</dbReference>
<dbReference type="InterPro" id="IPR000847">
    <property type="entry name" value="LysR_HTH_N"/>
</dbReference>
<dbReference type="InterPro" id="IPR036390">
    <property type="entry name" value="WH_DNA-bd_sf"/>
</dbReference>
<evidence type="ECO:0000256" key="3">
    <source>
        <dbReference type="ARBA" id="ARBA00023125"/>
    </source>
</evidence>
<keyword evidence="2" id="KW-0805">Transcription regulation</keyword>
<dbReference type="RefSeq" id="WP_378064467.1">
    <property type="nucleotide sequence ID" value="NZ_JBHSBL010000002.1"/>
</dbReference>
<evidence type="ECO:0000259" key="5">
    <source>
        <dbReference type="PROSITE" id="PS50931"/>
    </source>
</evidence>
<gene>
    <name evidence="6" type="ORF">ACFO0C_00835</name>
</gene>
<dbReference type="PROSITE" id="PS50931">
    <property type="entry name" value="HTH_LYSR"/>
    <property type="match status" value="1"/>
</dbReference>
<sequence length="325" mass="35574">MTLGGTDLNLLLLLRVLLEEGNVTRAGARLDLGQPAMSAALAKLRRRFDDELLVRAGRDYELTPFARDLLPEVQHAVRLMARALDVEAQFDAATSERSFRLGMSDYAIAVLHEPLVRLLSSAAPGVRLVIEHLGPNARTSERILFDHDALVAPLGFGFPGESRPLWRDRMVVIADRRNPRLDEGRLTLTDLAELPHAVAAFGPGVLTPVDRVFGEVGVDRRIALQVSGFLPLAFVIEGTDMVAVVPERLARMHLSENGPIALVEPPFGEVVLAEGYWFSGDRLSDPAHRWLFARLDQLSVELAQPRPWAGVQSAGAESAAGPARR</sequence>
<accession>A0ABV8IKD7</accession>
<comment type="caution">
    <text evidence="6">The sequence shown here is derived from an EMBL/GenBank/DDBJ whole genome shotgun (WGS) entry which is preliminary data.</text>
</comment>
<evidence type="ECO:0000256" key="4">
    <source>
        <dbReference type="ARBA" id="ARBA00023163"/>
    </source>
</evidence>
<dbReference type="PANTHER" id="PTHR30118:SF15">
    <property type="entry name" value="TRANSCRIPTIONAL REGULATORY PROTEIN"/>
    <property type="match status" value="1"/>
</dbReference>
<dbReference type="InterPro" id="IPR036388">
    <property type="entry name" value="WH-like_DNA-bd_sf"/>
</dbReference>